<protein>
    <recommendedName>
        <fullName evidence="4">Small auxin up regulated protein</fullName>
    </recommendedName>
</protein>
<dbReference type="InterPro" id="IPR003676">
    <property type="entry name" value="SAUR_fam"/>
</dbReference>
<accession>A0AAV8ZXW7</accession>
<dbReference type="Pfam" id="PF02519">
    <property type="entry name" value="Auxin_inducible"/>
    <property type="match status" value="1"/>
</dbReference>
<dbReference type="AlphaFoldDB" id="A0AAV8ZXW7"/>
<gene>
    <name evidence="2" type="ORF">QJS04_geneDACA023656</name>
</gene>
<keyword evidence="3" id="KW-1185">Reference proteome</keyword>
<organism evidence="2 3">
    <name type="scientific">Acorus gramineus</name>
    <name type="common">Dwarf sweet flag</name>
    <dbReference type="NCBI Taxonomy" id="55184"/>
    <lineage>
        <taxon>Eukaryota</taxon>
        <taxon>Viridiplantae</taxon>
        <taxon>Streptophyta</taxon>
        <taxon>Embryophyta</taxon>
        <taxon>Tracheophyta</taxon>
        <taxon>Spermatophyta</taxon>
        <taxon>Magnoliopsida</taxon>
        <taxon>Liliopsida</taxon>
        <taxon>Acoraceae</taxon>
        <taxon>Acorus</taxon>
    </lineage>
</organism>
<evidence type="ECO:0000256" key="1">
    <source>
        <dbReference type="ARBA" id="ARBA00006974"/>
    </source>
</evidence>
<reference evidence="2" key="1">
    <citation type="journal article" date="2023" name="Nat. Commun.">
        <title>Diploid and tetraploid genomes of Acorus and the evolution of monocots.</title>
        <authorList>
            <person name="Ma L."/>
            <person name="Liu K.W."/>
            <person name="Li Z."/>
            <person name="Hsiao Y.Y."/>
            <person name="Qi Y."/>
            <person name="Fu T."/>
            <person name="Tang G.D."/>
            <person name="Zhang D."/>
            <person name="Sun W.H."/>
            <person name="Liu D.K."/>
            <person name="Li Y."/>
            <person name="Chen G.Z."/>
            <person name="Liu X.D."/>
            <person name="Liao X.Y."/>
            <person name="Jiang Y.T."/>
            <person name="Yu X."/>
            <person name="Hao Y."/>
            <person name="Huang J."/>
            <person name="Zhao X.W."/>
            <person name="Ke S."/>
            <person name="Chen Y.Y."/>
            <person name="Wu W.L."/>
            <person name="Hsu J.L."/>
            <person name="Lin Y.F."/>
            <person name="Huang M.D."/>
            <person name="Li C.Y."/>
            <person name="Huang L."/>
            <person name="Wang Z.W."/>
            <person name="Zhao X."/>
            <person name="Zhong W.Y."/>
            <person name="Peng D.H."/>
            <person name="Ahmad S."/>
            <person name="Lan S."/>
            <person name="Zhang J.S."/>
            <person name="Tsai W.C."/>
            <person name="Van de Peer Y."/>
            <person name="Liu Z.J."/>
        </authorList>
    </citation>
    <scope>NUCLEOTIDE SEQUENCE</scope>
    <source>
        <strain evidence="2">SCP</strain>
    </source>
</reference>
<dbReference type="Proteomes" id="UP001179952">
    <property type="component" value="Unassembled WGS sequence"/>
</dbReference>
<comment type="caution">
    <text evidence="2">The sequence shown here is derived from an EMBL/GenBank/DDBJ whole genome shotgun (WGS) entry which is preliminary data.</text>
</comment>
<comment type="similarity">
    <text evidence="1">Belongs to the ARG7 family.</text>
</comment>
<dbReference type="EMBL" id="JAUJYN010000045">
    <property type="protein sequence ID" value="KAK1257403.1"/>
    <property type="molecule type" value="Genomic_DNA"/>
</dbReference>
<sequence length="139" mass="15489">MEKSKKGLISKTLNRCRTMRSPTRSKSWSRSPPEGCCTVYVGPEKERFMIKTRYLNHPLFKMLLDEAEMVYGFAVDGPLELPCEVELFRGVVWEVKAEEDDSAAARRGGCGGFTRGGGGYASSAYQLLSPSRVAVMNRI</sequence>
<evidence type="ECO:0000313" key="2">
    <source>
        <dbReference type="EMBL" id="KAK1257403.1"/>
    </source>
</evidence>
<evidence type="ECO:0008006" key="4">
    <source>
        <dbReference type="Google" id="ProtNLM"/>
    </source>
</evidence>
<evidence type="ECO:0000313" key="3">
    <source>
        <dbReference type="Proteomes" id="UP001179952"/>
    </source>
</evidence>
<name>A0AAV8ZXW7_ACOGR</name>
<dbReference type="PANTHER" id="PTHR31374:SF118">
    <property type="entry name" value="OS01G0924966 PROTEIN"/>
    <property type="match status" value="1"/>
</dbReference>
<dbReference type="GO" id="GO:0009733">
    <property type="term" value="P:response to auxin"/>
    <property type="evidence" value="ECO:0007669"/>
    <property type="project" value="InterPro"/>
</dbReference>
<proteinExistence type="inferred from homology"/>
<dbReference type="PANTHER" id="PTHR31374">
    <property type="entry name" value="AUXIN-INDUCED PROTEIN-LIKE-RELATED"/>
    <property type="match status" value="1"/>
</dbReference>
<reference evidence="2" key="2">
    <citation type="submission" date="2023-06" db="EMBL/GenBank/DDBJ databases">
        <authorList>
            <person name="Ma L."/>
            <person name="Liu K.-W."/>
            <person name="Li Z."/>
            <person name="Hsiao Y.-Y."/>
            <person name="Qi Y."/>
            <person name="Fu T."/>
            <person name="Tang G."/>
            <person name="Zhang D."/>
            <person name="Sun W.-H."/>
            <person name="Liu D.-K."/>
            <person name="Li Y."/>
            <person name="Chen G.-Z."/>
            <person name="Liu X.-D."/>
            <person name="Liao X.-Y."/>
            <person name="Jiang Y.-T."/>
            <person name="Yu X."/>
            <person name="Hao Y."/>
            <person name="Huang J."/>
            <person name="Zhao X.-W."/>
            <person name="Ke S."/>
            <person name="Chen Y.-Y."/>
            <person name="Wu W.-L."/>
            <person name="Hsu J.-L."/>
            <person name="Lin Y.-F."/>
            <person name="Huang M.-D."/>
            <person name="Li C.-Y."/>
            <person name="Huang L."/>
            <person name="Wang Z.-W."/>
            <person name="Zhao X."/>
            <person name="Zhong W.-Y."/>
            <person name="Peng D.-H."/>
            <person name="Ahmad S."/>
            <person name="Lan S."/>
            <person name="Zhang J.-S."/>
            <person name="Tsai W.-C."/>
            <person name="Van De Peer Y."/>
            <person name="Liu Z.-J."/>
        </authorList>
    </citation>
    <scope>NUCLEOTIDE SEQUENCE</scope>
    <source>
        <strain evidence="2">SCP</strain>
        <tissue evidence="2">Leaves</tissue>
    </source>
</reference>